<feature type="region of interest" description="Disordered" evidence="2">
    <location>
        <begin position="181"/>
        <end position="212"/>
    </location>
</feature>
<accession>A0AAE9FM86</accession>
<evidence type="ECO:0000256" key="2">
    <source>
        <dbReference type="SAM" id="MobiDB-lite"/>
    </source>
</evidence>
<sequence>MEPPSKKLCVEKPKPREEIIESIGIKLLVFYSPKDIIKLYDEIYEGDHKTLKDRLNEVRAEKGEGEVDDYELHRKLIHKIKKENLESSAPTPAQSNRSFEDEFYETFLDIDEDTKREFRENKIKMHLKNVREEKIREEEERKVREEEERKVREEEERKVREEERIMKEIWVKETNAATAINDEKKFGASENSPQQEKAARATQPTQSEKPKCLIPGLCDIENLNEFMRELEEAREEEKKEVAAKRKAAEAAAAKEEEKKKKLIAITTVPIVLTTWNGLIPVRRAPIVRRTIPLWNWNWNGLITVKGSLVRKPIEQIQHKDFLPRKRVNIPVDNEGIPPTDPRSSFWMNYQQR</sequence>
<dbReference type="Proteomes" id="UP000829354">
    <property type="component" value="Chromosome X"/>
</dbReference>
<keyword evidence="4" id="KW-1185">Reference proteome</keyword>
<feature type="coiled-coil region" evidence="1">
    <location>
        <begin position="220"/>
        <end position="265"/>
    </location>
</feature>
<dbReference type="AlphaFoldDB" id="A0AAE9FM86"/>
<organism evidence="3 4">
    <name type="scientific">Caenorhabditis briggsae</name>
    <dbReference type="NCBI Taxonomy" id="6238"/>
    <lineage>
        <taxon>Eukaryota</taxon>
        <taxon>Metazoa</taxon>
        <taxon>Ecdysozoa</taxon>
        <taxon>Nematoda</taxon>
        <taxon>Chromadorea</taxon>
        <taxon>Rhabditida</taxon>
        <taxon>Rhabditina</taxon>
        <taxon>Rhabditomorpha</taxon>
        <taxon>Rhabditoidea</taxon>
        <taxon>Rhabditidae</taxon>
        <taxon>Peloderinae</taxon>
        <taxon>Caenorhabditis</taxon>
    </lineage>
</organism>
<name>A0AAE9FM86_CAEBR</name>
<keyword evidence="1" id="KW-0175">Coiled coil</keyword>
<evidence type="ECO:0000256" key="1">
    <source>
        <dbReference type="SAM" id="Coils"/>
    </source>
</evidence>
<reference evidence="3 4" key="1">
    <citation type="submission" date="2022-04" db="EMBL/GenBank/DDBJ databases">
        <title>Chromosome-level reference genomes for two strains of Caenorhabditis briggsae: an improved platform for comparative genomics.</title>
        <authorList>
            <person name="Stevens L."/>
            <person name="Andersen E."/>
        </authorList>
    </citation>
    <scope>NUCLEOTIDE SEQUENCE [LARGE SCALE GENOMIC DNA]</scope>
    <source>
        <strain evidence="3">VX34</strain>
        <tissue evidence="3">Whole-organism</tissue>
    </source>
</reference>
<gene>
    <name evidence="3" type="ORF">L5515_019665</name>
</gene>
<evidence type="ECO:0000313" key="3">
    <source>
        <dbReference type="EMBL" id="UMM44527.1"/>
    </source>
</evidence>
<evidence type="ECO:0000313" key="4">
    <source>
        <dbReference type="Proteomes" id="UP000829354"/>
    </source>
</evidence>
<proteinExistence type="predicted"/>
<protein>
    <submittedName>
        <fullName evidence="3">Uncharacterized protein</fullName>
    </submittedName>
</protein>
<dbReference type="EMBL" id="CP092625">
    <property type="protein sequence ID" value="UMM44527.1"/>
    <property type="molecule type" value="Genomic_DNA"/>
</dbReference>
<feature type="coiled-coil region" evidence="1">
    <location>
        <begin position="127"/>
        <end position="165"/>
    </location>
</feature>